<feature type="non-terminal residue" evidence="1">
    <location>
        <position position="1"/>
    </location>
</feature>
<dbReference type="OrthoDB" id="415359at2759"/>
<reference evidence="1" key="1">
    <citation type="submission" date="2021-09" db="EMBL/GenBank/DDBJ databases">
        <authorList>
            <consortium name="Pathogen Informatics"/>
        </authorList>
    </citation>
    <scope>NUCLEOTIDE SEQUENCE</scope>
</reference>
<accession>A0A8J2M8U1</accession>
<organism evidence="1 2">
    <name type="scientific">Cercopithifilaria johnstoni</name>
    <dbReference type="NCBI Taxonomy" id="2874296"/>
    <lineage>
        <taxon>Eukaryota</taxon>
        <taxon>Metazoa</taxon>
        <taxon>Ecdysozoa</taxon>
        <taxon>Nematoda</taxon>
        <taxon>Chromadorea</taxon>
        <taxon>Rhabditida</taxon>
        <taxon>Spirurina</taxon>
        <taxon>Spiruromorpha</taxon>
        <taxon>Filarioidea</taxon>
        <taxon>Onchocercidae</taxon>
        <taxon>Cercopithifilaria</taxon>
    </lineage>
</organism>
<dbReference type="PANTHER" id="PTHR16525:SF0">
    <property type="entry name" value="PROTEIN C12ORF4"/>
    <property type="match status" value="1"/>
</dbReference>
<dbReference type="GO" id="GO:0005737">
    <property type="term" value="C:cytoplasm"/>
    <property type="evidence" value="ECO:0007669"/>
    <property type="project" value="TreeGrafter"/>
</dbReference>
<dbReference type="PANTHER" id="PTHR16525">
    <property type="entry name" value="PROTEIN C12ORF4"/>
    <property type="match status" value="1"/>
</dbReference>
<dbReference type="Pfam" id="PF10154">
    <property type="entry name" value="Fy-3"/>
    <property type="match status" value="1"/>
</dbReference>
<sequence length="410" mass="47677">MISDITRKNGDKRTKRFEYTAKYKTLEQKVSYDAQIPLTDENPIDEIISHIYVKNKVLPMFYEDIADAFHRFIDEETWKYETEIGDATVNAFLNETDAASDPLYVQEFPETANDTETCETLEFANQFQFIMRNLSPERLKIIIAWERKMEDEMSSLIRARDFELDRMYRECEEAVNASITKDDRILPKSGQHLSRLNEQIREVSSNYAEQIRILTSRQRKFYRNLIRNLYEYDEFPAEAEAVLSGHTTAIKKSLSTASNFDAIKTQTKFSLDESFTIYLGAQLKTMHNARLLTSPDLTNLCRSPVLFEDDASATQRLQMNLTLYGRNLSGLVLLVERDPMFHISERTDFSRLCEHSTELHFESLEDQLKQVTPLISKTKEDIHHETNDDELLLPVGSLYVTRHSNLSSIQ</sequence>
<evidence type="ECO:0000313" key="1">
    <source>
        <dbReference type="EMBL" id="CAG9537873.1"/>
    </source>
</evidence>
<evidence type="ECO:0000313" key="2">
    <source>
        <dbReference type="Proteomes" id="UP000746747"/>
    </source>
</evidence>
<dbReference type="Proteomes" id="UP000746747">
    <property type="component" value="Unassembled WGS sequence"/>
</dbReference>
<comment type="caution">
    <text evidence="1">The sequence shown here is derived from an EMBL/GenBank/DDBJ whole genome shotgun (WGS) entry which is preliminary data.</text>
</comment>
<keyword evidence="2" id="KW-1185">Reference proteome</keyword>
<dbReference type="AlphaFoldDB" id="A0A8J2M8U1"/>
<gene>
    <name evidence="1" type="ORF">CJOHNSTONI_LOCUS7634</name>
</gene>
<dbReference type="EMBL" id="CAKAEH010001595">
    <property type="protein sequence ID" value="CAG9537873.1"/>
    <property type="molecule type" value="Genomic_DNA"/>
</dbReference>
<name>A0A8J2M8U1_9BILA</name>
<dbReference type="InterPro" id="IPR019311">
    <property type="entry name" value="Fy-3"/>
</dbReference>
<protein>
    <submittedName>
        <fullName evidence="1">Uncharacterized protein</fullName>
    </submittedName>
</protein>
<proteinExistence type="predicted"/>